<sequence>MQVQTPNQTVLLKHFLKMFDWKLITLVGIVTRMTLNSVIAPPSRPVYLCPTNNCGNHLTVTWCNYELPCCNIHCGKNLCPVPLVG</sequence>
<name>A0A5B0MHX1_PUCGR</name>
<organism evidence="1 4">
    <name type="scientific">Puccinia graminis f. sp. tritici</name>
    <dbReference type="NCBI Taxonomy" id="56615"/>
    <lineage>
        <taxon>Eukaryota</taxon>
        <taxon>Fungi</taxon>
        <taxon>Dikarya</taxon>
        <taxon>Basidiomycota</taxon>
        <taxon>Pucciniomycotina</taxon>
        <taxon>Pucciniomycetes</taxon>
        <taxon>Pucciniales</taxon>
        <taxon>Pucciniaceae</taxon>
        <taxon>Puccinia</taxon>
    </lineage>
</organism>
<evidence type="ECO:0000313" key="2">
    <source>
        <dbReference type="EMBL" id="KAA1091615.1"/>
    </source>
</evidence>
<evidence type="ECO:0000313" key="4">
    <source>
        <dbReference type="Proteomes" id="UP000325313"/>
    </source>
</evidence>
<protein>
    <submittedName>
        <fullName evidence="1">Uncharacterized protein</fullName>
    </submittedName>
</protein>
<keyword evidence="3" id="KW-1185">Reference proteome</keyword>
<accession>A0A5B0MHX1</accession>
<proteinExistence type="predicted"/>
<evidence type="ECO:0000313" key="3">
    <source>
        <dbReference type="Proteomes" id="UP000324748"/>
    </source>
</evidence>
<dbReference type="Proteomes" id="UP000325313">
    <property type="component" value="Unassembled WGS sequence"/>
</dbReference>
<evidence type="ECO:0000313" key="1">
    <source>
        <dbReference type="EMBL" id="KAA1076241.1"/>
    </source>
</evidence>
<dbReference type="EMBL" id="VSWC01000092">
    <property type="protein sequence ID" value="KAA1091615.1"/>
    <property type="molecule type" value="Genomic_DNA"/>
</dbReference>
<comment type="caution">
    <text evidence="1">The sequence shown here is derived from an EMBL/GenBank/DDBJ whole genome shotgun (WGS) entry which is preliminary data.</text>
</comment>
<gene>
    <name evidence="2" type="ORF">PGT21_036236</name>
    <name evidence="1" type="ORF">PGTUg99_037445</name>
</gene>
<dbReference type="EMBL" id="VDEP01000471">
    <property type="protein sequence ID" value="KAA1076241.1"/>
    <property type="molecule type" value="Genomic_DNA"/>
</dbReference>
<reference evidence="3 4" key="1">
    <citation type="submission" date="2019-05" db="EMBL/GenBank/DDBJ databases">
        <title>Emergence of the Ug99 lineage of the wheat stem rust pathogen through somatic hybridization.</title>
        <authorList>
            <person name="Li F."/>
            <person name="Upadhyaya N.M."/>
            <person name="Sperschneider J."/>
            <person name="Matny O."/>
            <person name="Nguyen-Phuc H."/>
            <person name="Mago R."/>
            <person name="Raley C."/>
            <person name="Miller M.E."/>
            <person name="Silverstein K.A.T."/>
            <person name="Henningsen E."/>
            <person name="Hirsch C.D."/>
            <person name="Visser B."/>
            <person name="Pretorius Z.A."/>
            <person name="Steffenson B.J."/>
            <person name="Schwessinger B."/>
            <person name="Dodds P.N."/>
            <person name="Figueroa M."/>
        </authorList>
    </citation>
    <scope>NUCLEOTIDE SEQUENCE [LARGE SCALE GENOMIC DNA]</scope>
    <source>
        <strain evidence="2">21-0</strain>
        <strain evidence="1 4">Ug99</strain>
    </source>
</reference>
<dbReference type="Proteomes" id="UP000324748">
    <property type="component" value="Unassembled WGS sequence"/>
</dbReference>
<dbReference type="AlphaFoldDB" id="A0A5B0MHX1"/>